<organism evidence="1 2">
    <name type="scientific">Seinonella peptonophila</name>
    <dbReference type="NCBI Taxonomy" id="112248"/>
    <lineage>
        <taxon>Bacteria</taxon>
        <taxon>Bacillati</taxon>
        <taxon>Bacillota</taxon>
        <taxon>Bacilli</taxon>
        <taxon>Bacillales</taxon>
        <taxon>Thermoactinomycetaceae</taxon>
        <taxon>Seinonella</taxon>
    </lineage>
</organism>
<reference evidence="1 2" key="1">
    <citation type="submission" date="2016-11" db="EMBL/GenBank/DDBJ databases">
        <authorList>
            <person name="Jaros S."/>
            <person name="Januszkiewicz K."/>
            <person name="Wedrychowicz H."/>
        </authorList>
    </citation>
    <scope>NUCLEOTIDE SEQUENCE [LARGE SCALE GENOMIC DNA]</scope>
    <source>
        <strain evidence="1 2">DSM 44666</strain>
    </source>
</reference>
<dbReference type="AlphaFoldDB" id="A0A1M4YNJ6"/>
<gene>
    <name evidence="1" type="ORF">SAMN05444392_10760</name>
</gene>
<name>A0A1M4YNJ6_9BACL</name>
<evidence type="ECO:0000313" key="2">
    <source>
        <dbReference type="Proteomes" id="UP000184476"/>
    </source>
</evidence>
<dbReference type="EMBL" id="FQVL01000007">
    <property type="protein sequence ID" value="SHF07374.1"/>
    <property type="molecule type" value="Genomic_DNA"/>
</dbReference>
<keyword evidence="2" id="KW-1185">Reference proteome</keyword>
<dbReference type="Proteomes" id="UP000184476">
    <property type="component" value="Unassembled WGS sequence"/>
</dbReference>
<evidence type="ECO:0000313" key="1">
    <source>
        <dbReference type="EMBL" id="SHF07374.1"/>
    </source>
</evidence>
<protein>
    <submittedName>
        <fullName evidence="1">Uncharacterized protein</fullName>
    </submittedName>
</protein>
<sequence length="54" mass="6302">MYQTLSKRKQQLNESLIGKSSIHHVVMQHEIQLMNQVLTQLMESTITKPEPIQL</sequence>
<proteinExistence type="predicted"/>
<accession>A0A1M4YNJ6</accession>